<feature type="region of interest" description="Disordered" evidence="6">
    <location>
        <begin position="386"/>
        <end position="434"/>
    </location>
</feature>
<dbReference type="EMBL" id="ABEU02000023">
    <property type="protein sequence ID" value="PNR29197.1"/>
    <property type="molecule type" value="Genomic_DNA"/>
</dbReference>
<dbReference type="GeneID" id="112275468"/>
<reference evidence="8 10" key="1">
    <citation type="journal article" date="2008" name="Science">
        <title>The Physcomitrella genome reveals evolutionary insights into the conquest of land by plants.</title>
        <authorList>
            <person name="Rensing S."/>
            <person name="Lang D."/>
            <person name="Zimmer A."/>
            <person name="Terry A."/>
            <person name="Salamov A."/>
            <person name="Shapiro H."/>
            <person name="Nishiyama T."/>
            <person name="Perroud P.-F."/>
            <person name="Lindquist E."/>
            <person name="Kamisugi Y."/>
            <person name="Tanahashi T."/>
            <person name="Sakakibara K."/>
            <person name="Fujita T."/>
            <person name="Oishi K."/>
            <person name="Shin-I T."/>
            <person name="Kuroki Y."/>
            <person name="Toyoda A."/>
            <person name="Suzuki Y."/>
            <person name="Hashimoto A."/>
            <person name="Yamaguchi K."/>
            <person name="Sugano A."/>
            <person name="Kohara Y."/>
            <person name="Fujiyama A."/>
            <person name="Anterola A."/>
            <person name="Aoki S."/>
            <person name="Ashton N."/>
            <person name="Barbazuk W.B."/>
            <person name="Barker E."/>
            <person name="Bennetzen J."/>
            <person name="Bezanilla M."/>
            <person name="Blankenship R."/>
            <person name="Cho S.H."/>
            <person name="Dutcher S."/>
            <person name="Estelle M."/>
            <person name="Fawcett J.A."/>
            <person name="Gundlach H."/>
            <person name="Hanada K."/>
            <person name="Heyl A."/>
            <person name="Hicks K.A."/>
            <person name="Hugh J."/>
            <person name="Lohr M."/>
            <person name="Mayer K."/>
            <person name="Melkozernov A."/>
            <person name="Murata T."/>
            <person name="Nelson D."/>
            <person name="Pils B."/>
            <person name="Prigge M."/>
            <person name="Reiss B."/>
            <person name="Renner T."/>
            <person name="Rombauts S."/>
            <person name="Rushton P."/>
            <person name="Sanderfoot A."/>
            <person name="Schween G."/>
            <person name="Shiu S.-H."/>
            <person name="Stueber K."/>
            <person name="Theodoulou F.L."/>
            <person name="Tu H."/>
            <person name="Van de Peer Y."/>
            <person name="Verrier P.J."/>
            <person name="Waters E."/>
            <person name="Wood A."/>
            <person name="Yang L."/>
            <person name="Cove D."/>
            <person name="Cuming A."/>
            <person name="Hasebe M."/>
            <person name="Lucas S."/>
            <person name="Mishler D.B."/>
            <person name="Reski R."/>
            <person name="Grigoriev I."/>
            <person name="Quatrano R.S."/>
            <person name="Boore J.L."/>
        </authorList>
    </citation>
    <scope>NUCLEOTIDE SEQUENCE [LARGE SCALE GENOMIC DNA]</scope>
    <source>
        <strain evidence="9 10">cv. Gransden 2004</strain>
    </source>
</reference>
<keyword evidence="4" id="KW-0804">Transcription</keyword>
<keyword evidence="3" id="KW-0238">DNA-binding</keyword>
<sequence length="566" mass="61177">MPSSTPLSTIVIEDDDGDGIRRESDLERLMRSLSDDVSSVNHQKQRVGYDQLLHQQHHEFSHPSSMLTTHTTSFSQSPSFLADLLSMPSPASTISWNSTDLDPFSRWVASHDFSSSSTSSTINHGCRLSRRQPQSQQGTHWESSPQHPPWLPQQGGESRHVYVDTLQEIVSNSPASWNQQLAVSSTAAVDLTKTSHSASRSSNRHTPLGSPSPTSWTSPTHLNSASSTIPSTPNSPLISGSFSIAAVEEDQSHHGTGSSSVGPSVLLPHPAVGHSGSTSDKRKSPDQAANESCDEIQSLDCNMPSTKSKRKGLKRMREPRYSIQTRSILDIMEDGYKWRKYGQKAVKNSPHPRSYYRCTNPKCPVRKKVERSADDSELVITSYEGTHTHVSPGTGSRAASDAPFLPDSGEYPPGGAPYVPPTNLTPDLAPSSSSRTRLEYVASQSSPKTIPMMISHGATATTATAMATASQSRPVCEVEPSFLASTRNAGLLRAQQVSAGDSHPSSQVTKSGSDNLVQNLQGAMYWRSTEAHFSGRAQGSVSLRPSSTSQASSSGGLLEDIVRHRR</sequence>
<keyword evidence="10" id="KW-1185">Reference proteome</keyword>
<feature type="region of interest" description="Disordered" evidence="6">
    <location>
        <begin position="193"/>
        <end position="234"/>
    </location>
</feature>
<feature type="compositionally biased region" description="Low complexity" evidence="6">
    <location>
        <begin position="206"/>
        <end position="220"/>
    </location>
</feature>
<feature type="region of interest" description="Disordered" evidence="6">
    <location>
        <begin position="113"/>
        <end position="156"/>
    </location>
</feature>
<keyword evidence="2" id="KW-0805">Transcription regulation</keyword>
<dbReference type="EnsemblPlants" id="Pp3c23_10680V3.1">
    <property type="protein sequence ID" value="Pp3c23_10680V3.1"/>
    <property type="gene ID" value="Pp3c23_10680"/>
</dbReference>
<evidence type="ECO:0000256" key="6">
    <source>
        <dbReference type="SAM" id="MobiDB-lite"/>
    </source>
</evidence>
<evidence type="ECO:0000256" key="2">
    <source>
        <dbReference type="ARBA" id="ARBA00023015"/>
    </source>
</evidence>
<organism evidence="8">
    <name type="scientific">Physcomitrium patens</name>
    <name type="common">Spreading-leaved earth moss</name>
    <name type="synonym">Physcomitrella patens</name>
    <dbReference type="NCBI Taxonomy" id="3218"/>
    <lineage>
        <taxon>Eukaryota</taxon>
        <taxon>Viridiplantae</taxon>
        <taxon>Streptophyta</taxon>
        <taxon>Embryophyta</taxon>
        <taxon>Bryophyta</taxon>
        <taxon>Bryophytina</taxon>
        <taxon>Bryopsida</taxon>
        <taxon>Funariidae</taxon>
        <taxon>Funariales</taxon>
        <taxon>Funariaceae</taxon>
        <taxon>Physcomitrium</taxon>
    </lineage>
</organism>
<dbReference type="Gramene" id="Pp3c23_10680V3.2">
    <property type="protein sequence ID" value="Pp3c23_10680V3.2"/>
    <property type="gene ID" value="Pp3c23_10680"/>
</dbReference>
<dbReference type="InterPro" id="IPR036576">
    <property type="entry name" value="WRKY_dom_sf"/>
</dbReference>
<dbReference type="GO" id="GO:0000976">
    <property type="term" value="F:transcription cis-regulatory region binding"/>
    <property type="evidence" value="ECO:0000318"/>
    <property type="project" value="GO_Central"/>
</dbReference>
<dbReference type="EnsemblPlants" id="Pp3c23_10680V3.2">
    <property type="protein sequence ID" value="Pp3c23_10680V3.2"/>
    <property type="gene ID" value="Pp3c23_10680"/>
</dbReference>
<dbReference type="PROSITE" id="PS50811">
    <property type="entry name" value="WRKY"/>
    <property type="match status" value="1"/>
</dbReference>
<dbReference type="SMART" id="SM00774">
    <property type="entry name" value="WRKY"/>
    <property type="match status" value="1"/>
</dbReference>
<dbReference type="GO" id="GO:0003700">
    <property type="term" value="F:DNA-binding transcription factor activity"/>
    <property type="evidence" value="ECO:0000318"/>
    <property type="project" value="GO_Central"/>
</dbReference>
<feature type="domain" description="WRKY" evidence="7">
    <location>
        <begin position="327"/>
        <end position="392"/>
    </location>
</feature>
<dbReference type="GO" id="GO:0005634">
    <property type="term" value="C:nucleus"/>
    <property type="evidence" value="ECO:0000318"/>
    <property type="project" value="GO_Central"/>
</dbReference>
<reference evidence="9" key="3">
    <citation type="submission" date="2020-12" db="UniProtKB">
        <authorList>
            <consortium name="EnsemblPlants"/>
        </authorList>
    </citation>
    <scope>IDENTIFICATION</scope>
</reference>
<comment type="subcellular location">
    <subcellularLocation>
        <location evidence="1">Nucleus</location>
    </subcellularLocation>
</comment>
<dbReference type="FunFam" id="2.20.25.80:FF:000003">
    <property type="entry name" value="WRKY transcription factor 57"/>
    <property type="match status" value="1"/>
</dbReference>
<dbReference type="PANTHER" id="PTHR31221">
    <property type="entry name" value="WRKY TRANSCRIPTION FACTOR PROTEIN 1-RELATED"/>
    <property type="match status" value="1"/>
</dbReference>
<name>A0A2K1IIU7_PHYPA</name>
<evidence type="ECO:0000313" key="8">
    <source>
        <dbReference type="EMBL" id="PNR29197.1"/>
    </source>
</evidence>
<dbReference type="OrthoDB" id="693960at2759"/>
<feature type="compositionally biased region" description="Low complexity" evidence="6">
    <location>
        <begin position="542"/>
        <end position="554"/>
    </location>
</feature>
<dbReference type="Pfam" id="PF03106">
    <property type="entry name" value="WRKY"/>
    <property type="match status" value="1"/>
</dbReference>
<evidence type="ECO:0000256" key="3">
    <source>
        <dbReference type="ARBA" id="ARBA00023125"/>
    </source>
</evidence>
<evidence type="ECO:0000259" key="7">
    <source>
        <dbReference type="PROSITE" id="PS50811"/>
    </source>
</evidence>
<dbReference type="STRING" id="3218.A0A2K1IIU7"/>
<evidence type="ECO:0000256" key="1">
    <source>
        <dbReference type="ARBA" id="ARBA00004123"/>
    </source>
</evidence>
<evidence type="ECO:0000256" key="4">
    <source>
        <dbReference type="ARBA" id="ARBA00023163"/>
    </source>
</evidence>
<accession>A0A2K1IIU7</accession>
<dbReference type="Gramene" id="Pp3c23_10680V3.1">
    <property type="protein sequence ID" value="Pp3c23_10680V3.1"/>
    <property type="gene ID" value="Pp3c23_10680"/>
</dbReference>
<dbReference type="SUPFAM" id="SSF118290">
    <property type="entry name" value="WRKY DNA-binding domain"/>
    <property type="match status" value="1"/>
</dbReference>
<feature type="compositionally biased region" description="Polar residues" evidence="6">
    <location>
        <begin position="131"/>
        <end position="145"/>
    </location>
</feature>
<dbReference type="GO" id="GO:0006355">
    <property type="term" value="P:regulation of DNA-templated transcription"/>
    <property type="evidence" value="ECO:0000318"/>
    <property type="project" value="GO_Central"/>
</dbReference>
<protein>
    <recommendedName>
        <fullName evidence="7">WRKY domain-containing protein</fullName>
    </recommendedName>
</protein>
<dbReference type="Gene3D" id="2.20.25.80">
    <property type="entry name" value="WRKY domain"/>
    <property type="match status" value="1"/>
</dbReference>
<feature type="region of interest" description="Disordered" evidence="6">
    <location>
        <begin position="535"/>
        <end position="566"/>
    </location>
</feature>
<keyword evidence="5" id="KW-0539">Nucleus</keyword>
<dbReference type="AlphaFoldDB" id="A0A2K1IIU7"/>
<dbReference type="KEGG" id="ppp:112275468"/>
<feature type="region of interest" description="Disordered" evidence="6">
    <location>
        <begin position="249"/>
        <end position="318"/>
    </location>
</feature>
<evidence type="ECO:0000313" key="9">
    <source>
        <dbReference type="EnsemblPlants" id="Pp3c23_10680V3.1"/>
    </source>
</evidence>
<dbReference type="Proteomes" id="UP000006727">
    <property type="component" value="Chromosome 23"/>
</dbReference>
<dbReference type="InterPro" id="IPR003657">
    <property type="entry name" value="WRKY_dom"/>
</dbReference>
<reference evidence="8 10" key="2">
    <citation type="journal article" date="2018" name="Plant J.">
        <title>The Physcomitrella patens chromosome-scale assembly reveals moss genome structure and evolution.</title>
        <authorList>
            <person name="Lang D."/>
            <person name="Ullrich K.K."/>
            <person name="Murat F."/>
            <person name="Fuchs J."/>
            <person name="Jenkins J."/>
            <person name="Haas F.B."/>
            <person name="Piednoel M."/>
            <person name="Gundlach H."/>
            <person name="Van Bel M."/>
            <person name="Meyberg R."/>
            <person name="Vives C."/>
            <person name="Morata J."/>
            <person name="Symeonidi A."/>
            <person name="Hiss M."/>
            <person name="Muchero W."/>
            <person name="Kamisugi Y."/>
            <person name="Saleh O."/>
            <person name="Blanc G."/>
            <person name="Decker E.L."/>
            <person name="van Gessel N."/>
            <person name="Grimwood J."/>
            <person name="Hayes R.D."/>
            <person name="Graham S.W."/>
            <person name="Gunter L.E."/>
            <person name="McDaniel S.F."/>
            <person name="Hoernstein S.N.W."/>
            <person name="Larsson A."/>
            <person name="Li F.W."/>
            <person name="Perroud P.F."/>
            <person name="Phillips J."/>
            <person name="Ranjan P."/>
            <person name="Rokshar D.S."/>
            <person name="Rothfels C.J."/>
            <person name="Schneider L."/>
            <person name="Shu S."/>
            <person name="Stevenson D.W."/>
            <person name="Thummler F."/>
            <person name="Tillich M."/>
            <person name="Villarreal Aguilar J.C."/>
            <person name="Widiez T."/>
            <person name="Wong G.K."/>
            <person name="Wymore A."/>
            <person name="Zhang Y."/>
            <person name="Zimmer A.D."/>
            <person name="Quatrano R.S."/>
            <person name="Mayer K.F.X."/>
            <person name="Goodstein D."/>
            <person name="Casacuberta J.M."/>
            <person name="Vandepoele K."/>
            <person name="Reski R."/>
            <person name="Cuming A.C."/>
            <person name="Tuskan G.A."/>
            <person name="Maumus F."/>
            <person name="Salse J."/>
            <person name="Schmutz J."/>
            <person name="Rensing S.A."/>
        </authorList>
    </citation>
    <scope>NUCLEOTIDE SEQUENCE [LARGE SCALE GENOMIC DNA]</scope>
    <source>
        <strain evidence="9 10">cv. Gransden 2004</strain>
    </source>
</reference>
<dbReference type="PaxDb" id="3218-PP1S137_252V6.1"/>
<dbReference type="PANTHER" id="PTHR31221:SF334">
    <property type="entry name" value="WRKY TRANSCRIPTION FACTOR 57-RELATED"/>
    <property type="match status" value="1"/>
</dbReference>
<feature type="compositionally biased region" description="Polar residues" evidence="6">
    <location>
        <begin position="422"/>
        <end position="434"/>
    </location>
</feature>
<evidence type="ECO:0000313" key="10">
    <source>
        <dbReference type="Proteomes" id="UP000006727"/>
    </source>
</evidence>
<proteinExistence type="predicted"/>
<dbReference type="RefSeq" id="XP_024361570.1">
    <property type="nucleotide sequence ID" value="XM_024505802.2"/>
</dbReference>
<feature type="compositionally biased region" description="Polar residues" evidence="6">
    <location>
        <begin position="193"/>
        <end position="205"/>
    </location>
</feature>
<gene>
    <name evidence="9" type="primary">LOC112275468</name>
    <name evidence="8" type="ORF">PHYPA_027889</name>
</gene>
<evidence type="ECO:0000256" key="5">
    <source>
        <dbReference type="ARBA" id="ARBA00023242"/>
    </source>
</evidence>
<dbReference type="InterPro" id="IPR044810">
    <property type="entry name" value="WRKY_plant"/>
</dbReference>
<feature type="compositionally biased region" description="Polar residues" evidence="6">
    <location>
        <begin position="221"/>
        <end position="234"/>
    </location>
</feature>